<dbReference type="GO" id="GO:0020037">
    <property type="term" value="F:heme binding"/>
    <property type="evidence" value="ECO:0007669"/>
    <property type="project" value="InterPro"/>
</dbReference>
<evidence type="ECO:0000256" key="7">
    <source>
        <dbReference type="ARBA" id="ARBA00023002"/>
    </source>
</evidence>
<evidence type="ECO:0000313" key="11">
    <source>
        <dbReference type="EMBL" id="GLC55945.1"/>
    </source>
</evidence>
<dbReference type="InterPro" id="IPR002016">
    <property type="entry name" value="Haem_peroxidase"/>
</dbReference>
<dbReference type="InterPro" id="IPR019793">
    <property type="entry name" value="Peroxidases_heam-ligand_BS"/>
</dbReference>
<evidence type="ECO:0000256" key="8">
    <source>
        <dbReference type="ARBA" id="ARBA00023004"/>
    </source>
</evidence>
<evidence type="ECO:0000256" key="6">
    <source>
        <dbReference type="ARBA" id="ARBA00022723"/>
    </source>
</evidence>
<dbReference type="Pfam" id="PF07731">
    <property type="entry name" value="Cu-oxidase_2"/>
    <property type="match status" value="1"/>
</dbReference>
<dbReference type="InterPro" id="IPR019794">
    <property type="entry name" value="Peroxidases_AS"/>
</dbReference>
<comment type="similarity">
    <text evidence="2">Belongs to the peroxidase family. Ascorbate peroxidase subfamily.</text>
</comment>
<name>A0A9W6BQ57_9CHLO</name>
<dbReference type="Gene3D" id="2.60.40.420">
    <property type="entry name" value="Cupredoxins - blue copper proteins"/>
    <property type="match status" value="3"/>
</dbReference>
<dbReference type="SUPFAM" id="SSF49503">
    <property type="entry name" value="Cupredoxins"/>
    <property type="match status" value="3"/>
</dbReference>
<accession>A0A9W6BQ57</accession>
<evidence type="ECO:0000313" key="12">
    <source>
        <dbReference type="Proteomes" id="UP001165080"/>
    </source>
</evidence>
<dbReference type="Gene3D" id="1.10.520.10">
    <property type="match status" value="1"/>
</dbReference>
<dbReference type="Proteomes" id="UP001165080">
    <property type="component" value="Unassembled WGS sequence"/>
</dbReference>
<feature type="domain" description="Plant heme peroxidase family profile" evidence="10">
    <location>
        <begin position="162"/>
        <end position="381"/>
    </location>
</feature>
<evidence type="ECO:0000256" key="4">
    <source>
        <dbReference type="ARBA" id="ARBA00022559"/>
    </source>
</evidence>
<dbReference type="EMBL" id="BRXU01000014">
    <property type="protein sequence ID" value="GLC55945.1"/>
    <property type="molecule type" value="Genomic_DNA"/>
</dbReference>
<evidence type="ECO:0000256" key="9">
    <source>
        <dbReference type="SAM" id="MobiDB-lite"/>
    </source>
</evidence>
<protein>
    <recommendedName>
        <fullName evidence="10">Plant heme peroxidase family profile domain-containing protein</fullName>
    </recommendedName>
</protein>
<dbReference type="InterPro" id="IPR010255">
    <property type="entry name" value="Haem_peroxidase_sf"/>
</dbReference>
<dbReference type="SUPFAM" id="SSF48113">
    <property type="entry name" value="Heme-dependent peroxidases"/>
    <property type="match status" value="1"/>
</dbReference>
<dbReference type="Pfam" id="PF00141">
    <property type="entry name" value="peroxidase"/>
    <property type="match status" value="1"/>
</dbReference>
<keyword evidence="6" id="KW-0479">Metal-binding</keyword>
<feature type="region of interest" description="Disordered" evidence="9">
    <location>
        <begin position="673"/>
        <end position="715"/>
    </location>
</feature>
<dbReference type="CDD" id="cd13889">
    <property type="entry name" value="CuRO_3_BOD"/>
    <property type="match status" value="1"/>
</dbReference>
<gene>
    <name evidence="11" type="primary">PLEST002892</name>
    <name evidence="11" type="ORF">PLESTB_001047600</name>
</gene>
<evidence type="ECO:0000259" key="10">
    <source>
        <dbReference type="PROSITE" id="PS50873"/>
    </source>
</evidence>
<keyword evidence="12" id="KW-1185">Reference proteome</keyword>
<dbReference type="GO" id="GO:0006979">
    <property type="term" value="P:response to oxidative stress"/>
    <property type="evidence" value="ECO:0007669"/>
    <property type="project" value="InterPro"/>
</dbReference>
<dbReference type="PANTHER" id="PTHR48267">
    <property type="entry name" value="CUPREDOXIN SUPERFAMILY PROTEIN"/>
    <property type="match status" value="1"/>
</dbReference>
<proteinExistence type="inferred from homology"/>
<evidence type="ECO:0000256" key="3">
    <source>
        <dbReference type="ARBA" id="ARBA00010609"/>
    </source>
</evidence>
<comment type="caution">
    <text evidence="11">The sequence shown here is derived from an EMBL/GenBank/DDBJ whole genome shotgun (WGS) entry which is preliminary data.</text>
</comment>
<sequence>MEPTMAAGDDSATRRRAGGASRRAGASRSLPRLAPSRVLALLAVSMLATAILWPHAGCPVRLAEGAGLLSWLLTGITQTVAGTLGLVDGTVTTVTGLVVDVTALLSAPTQCSGQLCIDMQLAGKNHPDMASVNARVLLWSPKVANTTAGDEYDPRTKDWASVIATCRAMFKHEKRLASFFIRASFHDSMAVDVRNCPGPDCGGADSSLLLTIDELTRPENAYDNFSLLTARAAKKIASFFDVSVADTLAVCAAVAPEVLSNGRIRILPANGTRVLPVGRLDSISPAPPNQLPPASAGVDEFVQFWAARGINAKEAMALMGSHALIDTQGCFRGPKDVCDPTTEDCSNVRMFRWENHYFKDLCSPTLEVSTSPADPLDAPAPLMDTPILGMTDDELDAEARLQTCSFTSKEARVMALNRLRLTQAGLVPEDPDMRDAVDVIWSNRNCTGGTAYRVPASHCPHFPSWPYTGNDALLGRACQGHGDSAAHRAVRGAAREYLASQNIWDNHYRTAYIKMVSTFARFSPRAVNISGHECVSRTYLESACAQAGAGPATQDTKDLYAGQYDGLLFSSLLSDGTCKACSQAAPPSSSCSRSQCSQCIDTFVSSRTFRGLTPNTSLLNTPNCCVCSTTLREYLYNATSQQVMHMPFMVRFPDLLPSVLMVPAEPLPAVGQVPVPERPLEPAPVDDDASPDVTSNGVLRDPPVTPYHSDPSRVCPREHGTVVKVEGFPSSPFRWTPFTRPFAKPPKAQKANSYCRNGTNLCLDAYEFDIFPTKADLGCPNGTTWILSYNGTSPGPTIRAPVGRQTLVRFNNRLTNATIAGTPFYPFTPCDTTPGRQGRPISVHLHGEASLAPYDGWAEDSTCGGESKDYYYPNRRAAYGWYHDHQLEITAENAYYGLSGMYIFTDNKAEGGCGEPWNLDGLPDTEMQFKDAVLDHSCQLLYDRSGPHRDNLYGDVNFVNGIPWPVMTFEPRWQRFRWLNAAPTRPFKLRLIDAANGSDVGGTACRVIAGDGGLRRTPARFPSAGLFMGVAERYEVVCDLAPYAGRTLLLWNAYDKRRMKAVPFFCHSHLVAKIRVAATVGGAVASPAVFRAERPARAVLDAVLSNDTDIPRALAMARNKTCTRTFRFGRRHGHWVINGETWHTARVAAGNVGHNTWEVWCLETGGGWYHPIHIHLVDFYVLARNHLVEEVHEYERWTPKDVVQLDPSSQVSLLIRFGPHRGEYMFHCHNLVHEDFEMMRSFRVVHTGAGRMNSTALPMQSQPKLIESLNVIYDLYDDPVNTKFSARPTSGLTPLRLLSNASSSVNPLSFGINNGIYRIFYPGGASNESALLYNATINPWLVSLPTTSRCPAPTPAAGAT</sequence>
<organism evidence="11 12">
    <name type="scientific">Pleodorina starrii</name>
    <dbReference type="NCBI Taxonomy" id="330485"/>
    <lineage>
        <taxon>Eukaryota</taxon>
        <taxon>Viridiplantae</taxon>
        <taxon>Chlorophyta</taxon>
        <taxon>core chlorophytes</taxon>
        <taxon>Chlorophyceae</taxon>
        <taxon>CS clade</taxon>
        <taxon>Chlamydomonadales</taxon>
        <taxon>Volvocaceae</taxon>
        <taxon>Pleodorina</taxon>
    </lineage>
</organism>
<keyword evidence="4" id="KW-0575">Peroxidase</keyword>
<feature type="compositionally biased region" description="Low complexity" evidence="9">
    <location>
        <begin position="1"/>
        <end position="10"/>
    </location>
</feature>
<evidence type="ECO:0000256" key="1">
    <source>
        <dbReference type="ARBA" id="ARBA00001970"/>
    </source>
</evidence>
<feature type="compositionally biased region" description="Low complexity" evidence="9">
    <location>
        <begin position="18"/>
        <end position="28"/>
    </location>
</feature>
<keyword evidence="7" id="KW-0560">Oxidoreductase</keyword>
<feature type="region of interest" description="Disordered" evidence="9">
    <location>
        <begin position="1"/>
        <end position="28"/>
    </location>
</feature>
<reference evidence="11 12" key="1">
    <citation type="journal article" date="2023" name="Commun. Biol.">
        <title>Reorganization of the ancestral sex-determining regions during the evolution of trioecy in Pleodorina starrii.</title>
        <authorList>
            <person name="Takahashi K."/>
            <person name="Suzuki S."/>
            <person name="Kawai-Toyooka H."/>
            <person name="Yamamoto K."/>
            <person name="Hamaji T."/>
            <person name="Ootsuki R."/>
            <person name="Yamaguchi H."/>
            <person name="Kawachi M."/>
            <person name="Higashiyama T."/>
            <person name="Nozaki H."/>
        </authorList>
    </citation>
    <scope>NUCLEOTIDE SEQUENCE [LARGE SCALE GENOMIC DNA]</scope>
    <source>
        <strain evidence="11 12">NIES-4479</strain>
    </source>
</reference>
<dbReference type="InterPro" id="IPR008972">
    <property type="entry name" value="Cupredoxin"/>
</dbReference>
<dbReference type="PANTHER" id="PTHR48267:SF1">
    <property type="entry name" value="BILIRUBIN OXIDASE"/>
    <property type="match status" value="1"/>
</dbReference>
<dbReference type="CDD" id="cd00314">
    <property type="entry name" value="plant_peroxidase_like"/>
    <property type="match status" value="1"/>
</dbReference>
<dbReference type="GO" id="GO:0004601">
    <property type="term" value="F:peroxidase activity"/>
    <property type="evidence" value="ECO:0007669"/>
    <property type="project" value="UniProtKB-KW"/>
</dbReference>
<comment type="cofactor">
    <cofactor evidence="1">
        <name>heme b</name>
        <dbReference type="ChEBI" id="CHEBI:60344"/>
    </cofactor>
</comment>
<comment type="similarity">
    <text evidence="3">Belongs to the multicopper oxidase family.</text>
</comment>
<keyword evidence="8" id="KW-0408">Iron</keyword>
<dbReference type="PROSITE" id="PS50873">
    <property type="entry name" value="PEROXIDASE_4"/>
    <property type="match status" value="1"/>
</dbReference>
<evidence type="ECO:0000256" key="5">
    <source>
        <dbReference type="ARBA" id="ARBA00022617"/>
    </source>
</evidence>
<dbReference type="GO" id="GO:0005507">
    <property type="term" value="F:copper ion binding"/>
    <property type="evidence" value="ECO:0007669"/>
    <property type="project" value="InterPro"/>
</dbReference>
<dbReference type="InterPro" id="IPR045087">
    <property type="entry name" value="Cu-oxidase_fam"/>
</dbReference>
<dbReference type="PROSITE" id="PS00435">
    <property type="entry name" value="PEROXIDASE_1"/>
    <property type="match status" value="1"/>
</dbReference>
<keyword evidence="5" id="KW-0349">Heme</keyword>
<dbReference type="PROSITE" id="PS00436">
    <property type="entry name" value="PEROXIDASE_2"/>
    <property type="match status" value="1"/>
</dbReference>
<dbReference type="InterPro" id="IPR011706">
    <property type="entry name" value="Cu-oxidase_C"/>
</dbReference>
<evidence type="ECO:0000256" key="2">
    <source>
        <dbReference type="ARBA" id="ARBA00006873"/>
    </source>
</evidence>